<dbReference type="PANTHER" id="PTHR11527">
    <property type="entry name" value="HEAT-SHOCK PROTEIN 20 FAMILY MEMBER"/>
    <property type="match status" value="1"/>
</dbReference>
<dbReference type="Proteomes" id="UP000236173">
    <property type="component" value="Unassembled WGS sequence"/>
</dbReference>
<keyword evidence="4" id="KW-0346">Stress response</keyword>
<dbReference type="InterPro" id="IPR031107">
    <property type="entry name" value="Small_HSP"/>
</dbReference>
<dbReference type="InterPro" id="IPR008978">
    <property type="entry name" value="HSP20-like_chaperone"/>
</dbReference>
<reference evidence="5" key="1">
    <citation type="submission" date="2017-09" db="EMBL/GenBank/DDBJ databases">
        <title>Metaegenomics of thermophilic ammonia-oxidizing enrichment culture.</title>
        <authorList>
            <person name="Kato S."/>
            <person name="Suzuki K."/>
        </authorList>
    </citation>
    <scope>NUCLEOTIDE SEQUENCE [LARGE SCALE GENOMIC DNA]</scope>
</reference>
<dbReference type="InterPro" id="IPR002068">
    <property type="entry name" value="A-crystallin/Hsp20_dom"/>
</dbReference>
<comment type="similarity">
    <text evidence="1 2">Belongs to the small heat shock protein (HSP20) family.</text>
</comment>
<proteinExistence type="inferred from homology"/>
<feature type="domain" description="SHSP" evidence="3">
    <location>
        <begin position="45"/>
        <end position="158"/>
    </location>
</feature>
<evidence type="ECO:0000256" key="1">
    <source>
        <dbReference type="PROSITE-ProRule" id="PRU00285"/>
    </source>
</evidence>
<gene>
    <name evidence="4" type="ORF">HRbin17_00711</name>
</gene>
<sequence>MTTLAHRETHLLPWRDLDRAFTELTHWLLRDLATWLAEWSDIGTTTPRAWAPPADIFRKGDHLFVRFDLPGVPPDKLEVTVSDDGVLTVRGERPWDEGEVETFCCERRYGKFERRLQLPEGVDTANIDATYKDGVLELRIPYREATKPPQRHIAVKTG</sequence>
<dbReference type="AlphaFoldDB" id="A0A2H5XAJ5"/>
<dbReference type="EMBL" id="BEHT01000007">
    <property type="protein sequence ID" value="GBC98212.1"/>
    <property type="molecule type" value="Genomic_DNA"/>
</dbReference>
<dbReference type="PROSITE" id="PS01031">
    <property type="entry name" value="SHSP"/>
    <property type="match status" value="1"/>
</dbReference>
<dbReference type="Pfam" id="PF00011">
    <property type="entry name" value="HSP20"/>
    <property type="match status" value="1"/>
</dbReference>
<name>A0A2H5XAJ5_9BACT</name>
<evidence type="ECO:0000313" key="5">
    <source>
        <dbReference type="Proteomes" id="UP000236173"/>
    </source>
</evidence>
<dbReference type="SUPFAM" id="SSF49764">
    <property type="entry name" value="HSP20-like chaperones"/>
    <property type="match status" value="1"/>
</dbReference>
<evidence type="ECO:0000313" key="4">
    <source>
        <dbReference type="EMBL" id="GBC98212.1"/>
    </source>
</evidence>
<comment type="caution">
    <text evidence="4">The sequence shown here is derived from an EMBL/GenBank/DDBJ whole genome shotgun (WGS) entry which is preliminary data.</text>
</comment>
<dbReference type="Gene3D" id="2.60.40.790">
    <property type="match status" value="1"/>
</dbReference>
<evidence type="ECO:0000256" key="2">
    <source>
        <dbReference type="RuleBase" id="RU003616"/>
    </source>
</evidence>
<accession>A0A2H5XAJ5</accession>
<organism evidence="4 5">
    <name type="scientific">Candidatus Fervidibacter japonicus</name>
    <dbReference type="NCBI Taxonomy" id="2035412"/>
    <lineage>
        <taxon>Bacteria</taxon>
        <taxon>Candidatus Fervidibacterota</taxon>
        <taxon>Candidatus Fervidibacter</taxon>
    </lineage>
</organism>
<evidence type="ECO:0000259" key="3">
    <source>
        <dbReference type="PROSITE" id="PS01031"/>
    </source>
</evidence>
<protein>
    <submittedName>
        <fullName evidence="4">18 kDa heat shock protein</fullName>
    </submittedName>
</protein>
<dbReference type="CDD" id="cd06464">
    <property type="entry name" value="ACD_sHsps-like"/>
    <property type="match status" value="1"/>
</dbReference>